<keyword evidence="7 15" id="KW-0479">Metal-binding</keyword>
<dbReference type="Pfam" id="PF08264">
    <property type="entry name" value="Anticodon_1"/>
    <property type="match status" value="1"/>
</dbReference>
<evidence type="ECO:0000256" key="15">
    <source>
        <dbReference type="HAMAP-Rule" id="MF_02003"/>
    </source>
</evidence>
<dbReference type="EC" id="6.1.1.5" evidence="15"/>
<protein>
    <recommendedName>
        <fullName evidence="15">Isoleucine--tRNA ligase</fullName>
        <ecNumber evidence="15">6.1.1.5</ecNumber>
    </recommendedName>
    <alternativeName>
        <fullName evidence="15">Isoleucyl-tRNA synthetase</fullName>
        <shortName evidence="15">IleRS</shortName>
    </alternativeName>
</protein>
<dbReference type="HAMAP" id="MF_02003">
    <property type="entry name" value="Ile_tRNA_synth_type2"/>
    <property type="match status" value="1"/>
</dbReference>
<evidence type="ECO:0000256" key="11">
    <source>
        <dbReference type="ARBA" id="ARBA00022917"/>
    </source>
</evidence>
<dbReference type="GO" id="GO:0004822">
    <property type="term" value="F:isoleucine-tRNA ligase activity"/>
    <property type="evidence" value="ECO:0007669"/>
    <property type="project" value="UniProtKB-UniRule"/>
</dbReference>
<feature type="binding site" evidence="15">
    <location>
        <position position="685"/>
    </location>
    <ligand>
        <name>ATP</name>
        <dbReference type="ChEBI" id="CHEBI:30616"/>
    </ligand>
</feature>
<dbReference type="Pfam" id="PF00133">
    <property type="entry name" value="tRNA-synt_1"/>
    <property type="match status" value="1"/>
</dbReference>
<keyword evidence="11 15" id="KW-0648">Protein biosynthesis</keyword>
<evidence type="ECO:0000256" key="7">
    <source>
        <dbReference type="ARBA" id="ARBA00022723"/>
    </source>
</evidence>
<evidence type="ECO:0000256" key="2">
    <source>
        <dbReference type="ARBA" id="ARBA00004496"/>
    </source>
</evidence>
<dbReference type="EMBL" id="SUPL01000001">
    <property type="protein sequence ID" value="TJY38110.1"/>
    <property type="molecule type" value="Genomic_DNA"/>
</dbReference>
<dbReference type="Proteomes" id="UP000307657">
    <property type="component" value="Unassembled WGS sequence"/>
</dbReference>
<dbReference type="PANTHER" id="PTHR42780:SF1">
    <property type="entry name" value="ISOLEUCINE--TRNA LIGASE, CYTOPLASMIC"/>
    <property type="match status" value="1"/>
</dbReference>
<keyword evidence="6 15" id="KW-0436">Ligase</keyword>
<feature type="domain" description="Methionyl/Valyl/Leucyl/Isoleucyl-tRNA synthetase anticodon-binding" evidence="17">
    <location>
        <begin position="769"/>
        <end position="921"/>
    </location>
</feature>
<dbReference type="AlphaFoldDB" id="A0A4U0F1G6"/>
<feature type="short sequence motif" description="'HIGH' region" evidence="15">
    <location>
        <begin position="50"/>
        <end position="60"/>
    </location>
</feature>
<evidence type="ECO:0000259" key="16">
    <source>
        <dbReference type="Pfam" id="PF00133"/>
    </source>
</evidence>
<dbReference type="FunFam" id="3.40.50.620:FF:000063">
    <property type="entry name" value="Isoleucine--tRNA ligase"/>
    <property type="match status" value="1"/>
</dbReference>
<dbReference type="OrthoDB" id="9810365at2"/>
<dbReference type="GO" id="GO:0006428">
    <property type="term" value="P:isoleucyl-tRNA aminoacylation"/>
    <property type="evidence" value="ECO:0007669"/>
    <property type="project" value="UniProtKB-UniRule"/>
</dbReference>
<dbReference type="PANTHER" id="PTHR42780">
    <property type="entry name" value="SOLEUCYL-TRNA SYNTHETASE"/>
    <property type="match status" value="1"/>
</dbReference>
<dbReference type="InterPro" id="IPR023586">
    <property type="entry name" value="Ile-tRNA-ligase_type2"/>
</dbReference>
<evidence type="ECO:0000256" key="8">
    <source>
        <dbReference type="ARBA" id="ARBA00022741"/>
    </source>
</evidence>
<comment type="function">
    <text evidence="13 15">Catalyzes the attachment of isoleucine to tRNA(Ile). As IleRS can inadvertently accommodate and process structurally similar amino acids such as valine, to avoid such errors it has two additional distinct tRNA(Ile)-dependent editing activities. One activity is designated as 'pretransfer' editing and involves the hydrolysis of activated Val-AMP. The other activity is designated 'posttransfer' editing and involves deacylation of mischarged Val-tRNA(Ile).</text>
</comment>
<feature type="short sequence motif" description="'KMSKS' region" evidence="15">
    <location>
        <begin position="682"/>
        <end position="686"/>
    </location>
</feature>
<organism evidence="18 19">
    <name type="scientific">Pontimicrobium aquaticum</name>
    <dbReference type="NCBI Taxonomy" id="2565367"/>
    <lineage>
        <taxon>Bacteria</taxon>
        <taxon>Pseudomonadati</taxon>
        <taxon>Bacteroidota</taxon>
        <taxon>Flavobacteriia</taxon>
        <taxon>Flavobacteriales</taxon>
        <taxon>Flavobacteriaceae</taxon>
        <taxon>Pontimicrobium</taxon>
    </lineage>
</organism>
<dbReference type="Gene3D" id="3.30.720.200">
    <property type="match status" value="1"/>
</dbReference>
<dbReference type="Gene3D" id="3.40.50.620">
    <property type="entry name" value="HUPs"/>
    <property type="match status" value="2"/>
</dbReference>
<dbReference type="InterPro" id="IPR033709">
    <property type="entry name" value="Anticodon_Ile_ABEc"/>
</dbReference>
<dbReference type="PRINTS" id="PR00984">
    <property type="entry name" value="TRNASYNTHILE"/>
</dbReference>
<dbReference type="Pfam" id="PF19302">
    <property type="entry name" value="DUF5915"/>
    <property type="match status" value="1"/>
</dbReference>
<dbReference type="GO" id="GO:0008270">
    <property type="term" value="F:zinc ion binding"/>
    <property type="evidence" value="ECO:0007669"/>
    <property type="project" value="UniProtKB-UniRule"/>
</dbReference>
<keyword evidence="5 15" id="KW-0963">Cytoplasm</keyword>
<dbReference type="SUPFAM" id="SSF50677">
    <property type="entry name" value="ValRS/IleRS/LeuRS editing domain"/>
    <property type="match status" value="1"/>
</dbReference>
<dbReference type="InterPro" id="IPR013155">
    <property type="entry name" value="M/V/L/I-tRNA-synth_anticd-bd"/>
</dbReference>
<dbReference type="GO" id="GO:0005737">
    <property type="term" value="C:cytoplasm"/>
    <property type="evidence" value="ECO:0007669"/>
    <property type="project" value="UniProtKB-SubCell"/>
</dbReference>
<keyword evidence="8 15" id="KW-0547">Nucleotide-binding</keyword>
<comment type="caution">
    <text evidence="18">The sequence shown here is derived from an EMBL/GenBank/DDBJ whole genome shotgun (WGS) entry which is preliminary data.</text>
</comment>
<comment type="subcellular location">
    <subcellularLocation>
        <location evidence="2 15">Cytoplasm</location>
    </subcellularLocation>
</comment>
<comment type="domain">
    <text evidence="15">IleRS has two distinct active sites: one for aminoacylation and one for editing. The misactivated valine is translocated from the active site to the editing site, which sterically excludes the correctly activated isoleucine. The single editing site contains two valyl binding pockets, one specific for each substrate (Val-AMP or Val-tRNA(Ile)).</text>
</comment>
<evidence type="ECO:0000256" key="14">
    <source>
        <dbReference type="ARBA" id="ARBA00048359"/>
    </source>
</evidence>
<evidence type="ECO:0000256" key="3">
    <source>
        <dbReference type="ARBA" id="ARBA00007078"/>
    </source>
</evidence>
<dbReference type="CDD" id="cd00818">
    <property type="entry name" value="IleRS_core"/>
    <property type="match status" value="1"/>
</dbReference>
<evidence type="ECO:0000256" key="4">
    <source>
        <dbReference type="ARBA" id="ARBA00011245"/>
    </source>
</evidence>
<keyword evidence="12 15" id="KW-0030">Aminoacyl-tRNA synthetase</keyword>
<dbReference type="InterPro" id="IPR002301">
    <property type="entry name" value="Ile-tRNA-ligase"/>
</dbReference>
<dbReference type="InterPro" id="IPR009080">
    <property type="entry name" value="tRNAsynth_Ia_anticodon-bd"/>
</dbReference>
<dbReference type="RefSeq" id="WP_136840617.1">
    <property type="nucleotide sequence ID" value="NZ_SUPL01000001.1"/>
</dbReference>
<evidence type="ECO:0000256" key="12">
    <source>
        <dbReference type="ARBA" id="ARBA00023146"/>
    </source>
</evidence>
<keyword evidence="10 15" id="KW-0067">ATP-binding</keyword>
<dbReference type="CDD" id="cd07961">
    <property type="entry name" value="Anticodon_Ia_Ile_ABEc"/>
    <property type="match status" value="1"/>
</dbReference>
<dbReference type="InterPro" id="IPR002300">
    <property type="entry name" value="aa-tRNA-synth_Ia"/>
</dbReference>
<dbReference type="InterPro" id="IPR009008">
    <property type="entry name" value="Val/Leu/Ile-tRNA-synth_edit"/>
</dbReference>
<evidence type="ECO:0000256" key="9">
    <source>
        <dbReference type="ARBA" id="ARBA00022833"/>
    </source>
</evidence>
<evidence type="ECO:0000256" key="13">
    <source>
        <dbReference type="ARBA" id="ARBA00025217"/>
    </source>
</evidence>
<comment type="similarity">
    <text evidence="3 15">Belongs to the class-I aminoacyl-tRNA synthetase family. IleS type 2 subfamily.</text>
</comment>
<comment type="catalytic activity">
    <reaction evidence="14 15">
        <text>tRNA(Ile) + L-isoleucine + ATP = L-isoleucyl-tRNA(Ile) + AMP + diphosphate</text>
        <dbReference type="Rhea" id="RHEA:11060"/>
        <dbReference type="Rhea" id="RHEA-COMP:9666"/>
        <dbReference type="Rhea" id="RHEA-COMP:9695"/>
        <dbReference type="ChEBI" id="CHEBI:30616"/>
        <dbReference type="ChEBI" id="CHEBI:33019"/>
        <dbReference type="ChEBI" id="CHEBI:58045"/>
        <dbReference type="ChEBI" id="CHEBI:78442"/>
        <dbReference type="ChEBI" id="CHEBI:78528"/>
        <dbReference type="ChEBI" id="CHEBI:456215"/>
        <dbReference type="EC" id="6.1.1.5"/>
    </reaction>
</comment>
<dbReference type="NCBIfam" id="TIGR00392">
    <property type="entry name" value="ileS"/>
    <property type="match status" value="1"/>
</dbReference>
<dbReference type="GO" id="GO:0002161">
    <property type="term" value="F:aminoacyl-tRNA deacylase activity"/>
    <property type="evidence" value="ECO:0007669"/>
    <property type="project" value="InterPro"/>
</dbReference>
<gene>
    <name evidence="15" type="primary">ileS</name>
    <name evidence="18" type="ORF">E5167_02315</name>
</gene>
<evidence type="ECO:0000256" key="5">
    <source>
        <dbReference type="ARBA" id="ARBA00022490"/>
    </source>
</evidence>
<keyword evidence="19" id="KW-1185">Reference proteome</keyword>
<dbReference type="SUPFAM" id="SSF52374">
    <property type="entry name" value="Nucleotidylyl transferase"/>
    <property type="match status" value="1"/>
</dbReference>
<accession>A0A4U0F1G6</accession>
<sequence>MSTKFPEYKGLDLPKIAEEILNYWEENNVFEKSVTTREGNKPYVFFEGPPSANGLPGVHHVLARAIKDIFPRYKTMKGYQVKRKAGWDTHGLPIELGVEKELGITKEDIGKTISVEAYNAACRKAVMRYTDVWNDLTQKMGYWVDMDDPYVTYEPKYMESVWWLLKQIYNKNLLYKGYTIQPYSPKAGTGLSSHELNQPGTYQDVTDTTVVAQFKAKETSLPEFLQNEGDIYFLAWTTTPWTLPSNTALTVGPKIEYVLVETYNQYTFQPMNVILAKKLVNYQFSGKFNQVEDKSELLNYKSGDKKIPFYVVKEFVGKDLVGITYEQLLPFVLPNDNPENAFRVIAGDFVTTEDGTGIVHTAPTFGADDALVAKQATPEVPPMLVKDENDNLVPLVDLQGRFRPELGEFACKYVKNEYYNDGEAPERSVDVELAIKLKEENKAFKVEKYKHSYPNCWRTDKPILYYPLDSWFIKVTDVKEQMVALNNTINWKPKSTGTGRFGNWLTNANDWNLSRSRYWGIPLPIWRTEDGKEELCIGSVEELKAEMQKAVAAEVLEADIFEDFEVGNNSEENYAKIDLHKNIVDEIVLVSPTGQPMKRESDLIDVWFDSGSMPYAQWHYPFENKEKIDQNKSFPADFIAEGVDQTRGWFYTLHAIATMVFDSVAYKNVVSNGLVLDKNGQKMSKRLGNAVDPFETLSTYGADATRWYMISNANPWDNLKFDIDGIEEVKRKFFGTLYNTYSFFTLYTNLDNFSYSEADIPLNERPEIDRWILSELHTLIQKVDDYYAEYEPTKAARAISDFTQDYLSNWFVRLSRRRFWKGDYQEDKISAYQTLYTCMLTIAKLGAPIAPFFMDKLYLDLNSVTKKEAFESVHLAEFPKFDESFVDKSLERKMEAAQTISSLVLSLRAKEKIKVRQPLQKIMVPISSETQKNEILAVANLIKSEVNVKEVEVLEDASDILVKQIKPNFKVLGPRFGKDMKAVAQAVNNFTAEDIKNIEQNGILDVEINGKNITLEKSDVEITSQDIEGWLVASSGALTVALDVTLTDDLKKEGIARELVNRIQNLRKDSGFELTDRIAVQLQKDEQIINAINKNLEYIKTETLTDELEILDDLNNGIEIAFDEVNTKLFIQKI</sequence>
<dbReference type="InterPro" id="IPR014729">
    <property type="entry name" value="Rossmann-like_a/b/a_fold"/>
</dbReference>
<dbReference type="SUPFAM" id="SSF47323">
    <property type="entry name" value="Anticodon-binding domain of a subclass of class I aminoacyl-tRNA synthetases"/>
    <property type="match status" value="2"/>
</dbReference>
<comment type="cofactor">
    <cofactor evidence="1 15">
        <name>Zn(2+)</name>
        <dbReference type="ChEBI" id="CHEBI:29105"/>
    </cofactor>
</comment>
<dbReference type="Gene3D" id="1.10.730.10">
    <property type="entry name" value="Isoleucyl-tRNA Synthetase, Domain 1"/>
    <property type="match status" value="1"/>
</dbReference>
<comment type="subunit">
    <text evidence="4 15">Monomer.</text>
</comment>
<proteinExistence type="inferred from homology"/>
<evidence type="ECO:0000313" key="19">
    <source>
        <dbReference type="Proteomes" id="UP000307657"/>
    </source>
</evidence>
<evidence type="ECO:0000256" key="6">
    <source>
        <dbReference type="ARBA" id="ARBA00022598"/>
    </source>
</evidence>
<dbReference type="GO" id="GO:0005524">
    <property type="term" value="F:ATP binding"/>
    <property type="evidence" value="ECO:0007669"/>
    <property type="project" value="UniProtKB-UniRule"/>
</dbReference>
<evidence type="ECO:0000256" key="10">
    <source>
        <dbReference type="ARBA" id="ARBA00022840"/>
    </source>
</evidence>
<name>A0A4U0F1G6_9FLAO</name>
<keyword evidence="9 15" id="KW-0862">Zinc</keyword>
<dbReference type="GO" id="GO:0000049">
    <property type="term" value="F:tRNA binding"/>
    <property type="evidence" value="ECO:0007669"/>
    <property type="project" value="InterPro"/>
</dbReference>
<evidence type="ECO:0000313" key="18">
    <source>
        <dbReference type="EMBL" id="TJY38110.1"/>
    </source>
</evidence>
<feature type="domain" description="Aminoacyl-tRNA synthetase class Ia" evidence="16">
    <location>
        <begin position="20"/>
        <end position="720"/>
    </location>
</feature>
<reference evidence="18 19" key="1">
    <citation type="submission" date="2019-04" db="EMBL/GenBank/DDBJ databases">
        <title>Lacinutrix sp. nov., isolated from marine water.</title>
        <authorList>
            <person name="Kim W."/>
        </authorList>
    </citation>
    <scope>NUCLEOTIDE SEQUENCE [LARGE SCALE GENOMIC DNA]</scope>
    <source>
        <strain evidence="18 19">CAU 1491</strain>
    </source>
</reference>
<evidence type="ECO:0000259" key="17">
    <source>
        <dbReference type="Pfam" id="PF08264"/>
    </source>
</evidence>
<evidence type="ECO:0000256" key="1">
    <source>
        <dbReference type="ARBA" id="ARBA00001947"/>
    </source>
</evidence>